<evidence type="ECO:0000313" key="6">
    <source>
        <dbReference type="EMBL" id="HGM97685.1"/>
    </source>
</evidence>
<dbReference type="InterPro" id="IPR019810">
    <property type="entry name" value="Citrate_synthase_AS"/>
</dbReference>
<dbReference type="Pfam" id="PF00285">
    <property type="entry name" value="Citrate_synt"/>
    <property type="match status" value="1"/>
</dbReference>
<dbReference type="Gene3D" id="1.10.230.10">
    <property type="entry name" value="Cytochrome P450-Terp, domain 2"/>
    <property type="match status" value="1"/>
</dbReference>
<dbReference type="EMBL" id="DTAR01000115">
    <property type="protein sequence ID" value="HGM97685.1"/>
    <property type="molecule type" value="Genomic_DNA"/>
</dbReference>
<dbReference type="PROSITE" id="PS00480">
    <property type="entry name" value="CITRATE_SYNTHASE"/>
    <property type="match status" value="1"/>
</dbReference>
<dbReference type="NCBIfam" id="NF007128">
    <property type="entry name" value="PRK09569.1"/>
    <property type="match status" value="1"/>
</dbReference>
<comment type="caution">
    <text evidence="6">The sequence shown here is derived from an EMBL/GenBank/DDBJ whole genome shotgun (WGS) entry which is preliminary data.</text>
</comment>
<dbReference type="PRINTS" id="PR00143">
    <property type="entry name" value="CITRTSNTHASE"/>
</dbReference>
<evidence type="ECO:0000256" key="2">
    <source>
        <dbReference type="ARBA" id="ARBA00010566"/>
    </source>
</evidence>
<dbReference type="EC" id="2.3.3.16" evidence="3"/>
<keyword evidence="6" id="KW-0012">Acyltransferase</keyword>
<reference evidence="6" key="1">
    <citation type="journal article" date="2020" name="mSystems">
        <title>Genome- and Community-Level Interaction Insights into Carbon Utilization and Element Cycling Functions of Hydrothermarchaeota in Hydrothermal Sediment.</title>
        <authorList>
            <person name="Zhou Z."/>
            <person name="Liu Y."/>
            <person name="Xu W."/>
            <person name="Pan J."/>
            <person name="Luo Z.H."/>
            <person name="Li M."/>
        </authorList>
    </citation>
    <scope>NUCLEOTIDE SEQUENCE [LARGE SCALE GENOMIC DNA]</scope>
    <source>
        <strain evidence="6">SpSt-626</strain>
    </source>
</reference>
<evidence type="ECO:0000256" key="5">
    <source>
        <dbReference type="RuleBase" id="RU003406"/>
    </source>
</evidence>
<sequence>MKLKEVLREKIEIRRKEIKEIREKYGNKVVSQVTVDQIFRGMRGVKCMIWEGSYVDPQKGIFYRGYTIPELREKLPKVKDEPLPEGLFYLLLTGDIPTMEEVKEIQKELNKRMNVPDYVFKMLKAMPKTSHPMALFSMGVLALRDFSKFAKLYDAGKLAKEEYWEMTLEDSLDLLAKIPVIAAFIYRRLYKDSKHKEPDKKLDWAANLAHMMGYDNEEVYELMRLYLFLHADHEGGNVSAHTGHLVASALSDVYYSFSAAMNGLAGPLHGRANMDTMAWLLQLKKKYKGKITEKEVEEFAKETLEKGEVIPGFGHAVLRVVDPRYIAFRDFALKYMPDDPIFKIVDLVYKVVPDILKATGKVADPYPNVDAHSGCVLYHYGIKEFPFYTVFFGISRALGILAQLVWDRALGFAIERPKSITLEWLKENIEKI</sequence>
<dbReference type="InterPro" id="IPR036969">
    <property type="entry name" value="Citrate_synthase_sf"/>
</dbReference>
<dbReference type="FunFam" id="1.10.580.10:FF:000001">
    <property type="entry name" value="Citrate synthase"/>
    <property type="match status" value="1"/>
</dbReference>
<dbReference type="PANTHER" id="PTHR11739:SF8">
    <property type="entry name" value="CITRATE SYNTHASE, MITOCHONDRIAL"/>
    <property type="match status" value="1"/>
</dbReference>
<organism evidence="6">
    <name type="scientific">candidate division WOR-3 bacterium</name>
    <dbReference type="NCBI Taxonomy" id="2052148"/>
    <lineage>
        <taxon>Bacteria</taxon>
        <taxon>Bacteria division WOR-3</taxon>
    </lineage>
</organism>
<evidence type="ECO:0000256" key="4">
    <source>
        <dbReference type="ARBA" id="ARBA00022679"/>
    </source>
</evidence>
<dbReference type="GO" id="GO:0036440">
    <property type="term" value="F:citrate synthase activity"/>
    <property type="evidence" value="ECO:0007669"/>
    <property type="project" value="UniProtKB-EC"/>
</dbReference>
<dbReference type="InterPro" id="IPR002020">
    <property type="entry name" value="Citrate_synthase"/>
</dbReference>
<dbReference type="UniPathway" id="UPA00223"/>
<keyword evidence="4 5" id="KW-0808">Transferase</keyword>
<protein>
    <recommendedName>
        <fullName evidence="3">citrate synthase (unknown stereospecificity)</fullName>
        <ecNumber evidence="3">2.3.3.16</ecNumber>
    </recommendedName>
</protein>
<dbReference type="GO" id="GO:0006099">
    <property type="term" value="P:tricarboxylic acid cycle"/>
    <property type="evidence" value="ECO:0007669"/>
    <property type="project" value="UniProtKB-UniPathway"/>
</dbReference>
<name>A0A7V4EDB5_UNCW3</name>
<accession>A0A7V4EDB5</accession>
<dbReference type="InterPro" id="IPR016143">
    <property type="entry name" value="Citrate_synth-like_sm_a-sub"/>
</dbReference>
<dbReference type="Gene3D" id="1.10.580.10">
    <property type="entry name" value="Citrate Synthase, domain 1"/>
    <property type="match status" value="1"/>
</dbReference>
<evidence type="ECO:0000256" key="3">
    <source>
        <dbReference type="ARBA" id="ARBA00012972"/>
    </source>
</evidence>
<dbReference type="SUPFAM" id="SSF48256">
    <property type="entry name" value="Citrate synthase"/>
    <property type="match status" value="1"/>
</dbReference>
<comment type="similarity">
    <text evidence="2 5">Belongs to the citrate synthase family.</text>
</comment>
<dbReference type="AlphaFoldDB" id="A0A7V4EDB5"/>
<dbReference type="GO" id="GO:0005975">
    <property type="term" value="P:carbohydrate metabolic process"/>
    <property type="evidence" value="ECO:0007669"/>
    <property type="project" value="TreeGrafter"/>
</dbReference>
<dbReference type="PANTHER" id="PTHR11739">
    <property type="entry name" value="CITRATE SYNTHASE"/>
    <property type="match status" value="1"/>
</dbReference>
<gene>
    <name evidence="6" type="ORF">ENT96_01375</name>
</gene>
<comment type="pathway">
    <text evidence="1">Carbohydrate metabolism; tricarboxylic acid cycle.</text>
</comment>
<evidence type="ECO:0000256" key="1">
    <source>
        <dbReference type="ARBA" id="ARBA00005163"/>
    </source>
</evidence>
<dbReference type="InterPro" id="IPR016142">
    <property type="entry name" value="Citrate_synth-like_lrg_a-sub"/>
</dbReference>
<proteinExistence type="inferred from homology"/>